<evidence type="ECO:0000313" key="1">
    <source>
        <dbReference type="EMBL" id="RGS33682.1"/>
    </source>
</evidence>
<reference evidence="1 2" key="1">
    <citation type="submission" date="2018-08" db="EMBL/GenBank/DDBJ databases">
        <title>A genome reference for cultivated species of the human gut microbiota.</title>
        <authorList>
            <person name="Zou Y."/>
            <person name="Xue W."/>
            <person name="Luo G."/>
        </authorList>
    </citation>
    <scope>NUCLEOTIDE SEQUENCE [LARGE SCALE GENOMIC DNA]</scope>
    <source>
        <strain evidence="1 2">AF22-3AC</strain>
    </source>
</reference>
<protein>
    <submittedName>
        <fullName evidence="1">Uncharacterized protein</fullName>
    </submittedName>
</protein>
<dbReference type="Proteomes" id="UP000283341">
    <property type="component" value="Unassembled WGS sequence"/>
</dbReference>
<organism evidence="1 2">
    <name type="scientific">Bacteroides cellulosilyticus</name>
    <dbReference type="NCBI Taxonomy" id="246787"/>
    <lineage>
        <taxon>Bacteria</taxon>
        <taxon>Pseudomonadati</taxon>
        <taxon>Bacteroidota</taxon>
        <taxon>Bacteroidia</taxon>
        <taxon>Bacteroidales</taxon>
        <taxon>Bacteroidaceae</taxon>
        <taxon>Bacteroides</taxon>
    </lineage>
</organism>
<comment type="caution">
    <text evidence="1">The sequence shown here is derived from an EMBL/GenBank/DDBJ whole genome shotgun (WGS) entry which is preliminary data.</text>
</comment>
<dbReference type="EMBL" id="QRVJ01000027">
    <property type="protein sequence ID" value="RGS33682.1"/>
    <property type="molecule type" value="Genomic_DNA"/>
</dbReference>
<gene>
    <name evidence="1" type="ORF">DWX97_21190</name>
</gene>
<dbReference type="AlphaFoldDB" id="A0A412IA48"/>
<accession>A0A412IA48</accession>
<name>A0A412IA48_9BACE</name>
<evidence type="ECO:0000313" key="2">
    <source>
        <dbReference type="Proteomes" id="UP000283341"/>
    </source>
</evidence>
<sequence length="65" mass="7623">MSPIIRDAYMLRKLLEKSTGIKVYKAEVGSYSSFNLYRGIVQEYKDETNSHITVAQGSWHIKKWR</sequence>
<proteinExistence type="predicted"/>